<dbReference type="OrthoDB" id="5459937at2"/>
<accession>A0A1X6ZZD3</accession>
<keyword evidence="2 4" id="KW-0012">Acyltransferase</keyword>
<dbReference type="Gene3D" id="3.40.630.30">
    <property type="match status" value="1"/>
</dbReference>
<evidence type="ECO:0000256" key="1">
    <source>
        <dbReference type="ARBA" id="ARBA00022679"/>
    </source>
</evidence>
<dbReference type="PROSITE" id="PS51186">
    <property type="entry name" value="GNAT"/>
    <property type="match status" value="1"/>
</dbReference>
<dbReference type="AlphaFoldDB" id="A0A1X6ZZD3"/>
<dbReference type="GO" id="GO:0016747">
    <property type="term" value="F:acyltransferase activity, transferring groups other than amino-acyl groups"/>
    <property type="evidence" value="ECO:0007669"/>
    <property type="project" value="InterPro"/>
</dbReference>
<evidence type="ECO:0000313" key="4">
    <source>
        <dbReference type="EMBL" id="SLN65526.1"/>
    </source>
</evidence>
<dbReference type="InterPro" id="IPR000182">
    <property type="entry name" value="GNAT_dom"/>
</dbReference>
<reference evidence="4 5" key="1">
    <citation type="submission" date="2017-03" db="EMBL/GenBank/DDBJ databases">
        <authorList>
            <person name="Afonso C.L."/>
            <person name="Miller P.J."/>
            <person name="Scott M.A."/>
            <person name="Spackman E."/>
            <person name="Goraichik I."/>
            <person name="Dimitrov K.M."/>
            <person name="Suarez D.L."/>
            <person name="Swayne D.E."/>
        </authorList>
    </citation>
    <scope>NUCLEOTIDE SEQUENCE [LARGE SCALE GENOMIC DNA]</scope>
    <source>
        <strain evidence="4 5">CECT 7751</strain>
    </source>
</reference>
<feature type="domain" description="N-acetyltransferase" evidence="3">
    <location>
        <begin position="3"/>
        <end position="164"/>
    </location>
</feature>
<dbReference type="PANTHER" id="PTHR43072:SF23">
    <property type="entry name" value="UPF0039 PROTEIN C11D3.02C"/>
    <property type="match status" value="1"/>
</dbReference>
<dbReference type="EMBL" id="FWFN01000007">
    <property type="protein sequence ID" value="SLN65526.1"/>
    <property type="molecule type" value="Genomic_DNA"/>
</dbReference>
<dbReference type="EC" id="2.3.1.-" evidence="4"/>
<evidence type="ECO:0000256" key="2">
    <source>
        <dbReference type="ARBA" id="ARBA00023315"/>
    </source>
</evidence>
<dbReference type="Proteomes" id="UP000193963">
    <property type="component" value="Unassembled WGS sequence"/>
</dbReference>
<protein>
    <submittedName>
        <fullName evidence="4">N-acyltransferase YncA</fullName>
        <ecNumber evidence="4">2.3.1.-</ecNumber>
    </submittedName>
</protein>
<evidence type="ECO:0000259" key="3">
    <source>
        <dbReference type="PROSITE" id="PS51186"/>
    </source>
</evidence>
<organism evidence="4 5">
    <name type="scientific">Pseudooceanicola marinus</name>
    <dbReference type="NCBI Taxonomy" id="396013"/>
    <lineage>
        <taxon>Bacteria</taxon>
        <taxon>Pseudomonadati</taxon>
        <taxon>Pseudomonadota</taxon>
        <taxon>Alphaproteobacteria</taxon>
        <taxon>Rhodobacterales</taxon>
        <taxon>Paracoccaceae</taxon>
        <taxon>Pseudooceanicola</taxon>
    </lineage>
</organism>
<dbReference type="SUPFAM" id="SSF55729">
    <property type="entry name" value="Acyl-CoA N-acyltransferases (Nat)"/>
    <property type="match status" value="1"/>
</dbReference>
<dbReference type="InterPro" id="IPR016181">
    <property type="entry name" value="Acyl_CoA_acyltransferase"/>
</dbReference>
<keyword evidence="5" id="KW-1185">Reference proteome</keyword>
<keyword evidence="1 4" id="KW-0808">Transferase</keyword>
<dbReference type="RefSeq" id="WP_085889393.1">
    <property type="nucleotide sequence ID" value="NZ_FWFN01000007.1"/>
</dbReference>
<dbReference type="PANTHER" id="PTHR43072">
    <property type="entry name" value="N-ACETYLTRANSFERASE"/>
    <property type="match status" value="1"/>
</dbReference>
<proteinExistence type="predicted"/>
<gene>
    <name evidence="4" type="primary">yncA</name>
    <name evidence="4" type="ORF">PSM7751_03360</name>
</gene>
<evidence type="ECO:0000313" key="5">
    <source>
        <dbReference type="Proteomes" id="UP000193963"/>
    </source>
</evidence>
<sequence length="164" mass="17826">MSLTIRPVEPRDHAALAEIFSHYVRHTTVSLSAVEKDAAAMAAYFEGRAALGRGSFVAEEGGEVLGYATYDQFRPNDGYRHTMEHTIMLTAAAAGRGAGRALMQALEDHARAAGQHVLVGAITADNASSIAFHEAMGFEITGRMPQVGRKFDQWHDLVLMQKLL</sequence>
<name>A0A1X6ZZD3_9RHOB</name>
<dbReference type="Pfam" id="PF00583">
    <property type="entry name" value="Acetyltransf_1"/>
    <property type="match status" value="1"/>
</dbReference>